<dbReference type="InterPro" id="IPR052158">
    <property type="entry name" value="INH-QAR"/>
</dbReference>
<keyword evidence="2" id="KW-0315">Glutamine amidotransferase</keyword>
<dbReference type="EMBL" id="JAEHSL010000009">
    <property type="protein sequence ID" value="MBI6181349.1"/>
    <property type="molecule type" value="Genomic_DNA"/>
</dbReference>
<evidence type="ECO:0000259" key="1">
    <source>
        <dbReference type="Pfam" id="PF01965"/>
    </source>
</evidence>
<name>A0ABS0TTT8_SERPR</name>
<dbReference type="PANTHER" id="PTHR43130">
    <property type="entry name" value="ARAC-FAMILY TRANSCRIPTIONAL REGULATOR"/>
    <property type="match status" value="1"/>
</dbReference>
<reference evidence="2 3" key="1">
    <citation type="submission" date="2020-12" db="EMBL/GenBank/DDBJ databases">
        <title>Enhanced detection system for hospital associated transmission using whole genome sequencing surveillance.</title>
        <authorList>
            <person name="Harrison L.H."/>
            <person name="Van Tyne D."/>
            <person name="Marsh J.W."/>
            <person name="Griffith M.P."/>
            <person name="Snyder D.J."/>
            <person name="Cooper V.S."/>
            <person name="Mustapha M."/>
        </authorList>
    </citation>
    <scope>NUCLEOTIDE SEQUENCE [LARGE SCALE GENOMIC DNA]</scope>
    <source>
        <strain evidence="2 3">SER00238</strain>
    </source>
</reference>
<proteinExistence type="predicted"/>
<keyword evidence="3" id="KW-1185">Reference proteome</keyword>
<dbReference type="InterPro" id="IPR002818">
    <property type="entry name" value="DJ-1/PfpI"/>
</dbReference>
<accession>A0ABS0TTT8</accession>
<dbReference type="SUPFAM" id="SSF52317">
    <property type="entry name" value="Class I glutamine amidotransferase-like"/>
    <property type="match status" value="1"/>
</dbReference>
<dbReference type="CDD" id="cd03140">
    <property type="entry name" value="GATase1_PfpI_3"/>
    <property type="match status" value="1"/>
</dbReference>
<sequence length="200" mass="21766">MTRVITILTENFSDWETALINSTCRGYYGFDTRFASPKGTPVISSGGMLVTPQLSIEAIQLDEIDLLIVCGGTAWQTERAPNITGLVAQAYEKNIVVAAICDGTRVLAQAGVLDNLRHTSNSAENLSQLNYRGAAYYQDVPYAVADRRVITAPGSAPVSFMAEILATLGVSDENLKTYLAMHAAEHRRPNTRYEGDSKMT</sequence>
<evidence type="ECO:0000313" key="2">
    <source>
        <dbReference type="EMBL" id="MBI6181349.1"/>
    </source>
</evidence>
<gene>
    <name evidence="2" type="ORF">JEQ07_13190</name>
</gene>
<feature type="domain" description="DJ-1/PfpI" evidence="1">
    <location>
        <begin position="3"/>
        <end position="166"/>
    </location>
</feature>
<dbReference type="Proteomes" id="UP000639004">
    <property type="component" value="Unassembled WGS sequence"/>
</dbReference>
<evidence type="ECO:0000313" key="3">
    <source>
        <dbReference type="Proteomes" id="UP000639004"/>
    </source>
</evidence>
<comment type="caution">
    <text evidence="2">The sequence shown here is derived from an EMBL/GenBank/DDBJ whole genome shotgun (WGS) entry which is preliminary data.</text>
</comment>
<dbReference type="PANTHER" id="PTHR43130:SF3">
    <property type="entry name" value="HTH-TYPE TRANSCRIPTIONAL REGULATOR RV1931C"/>
    <property type="match status" value="1"/>
</dbReference>
<protein>
    <submittedName>
        <fullName evidence="2">Glutamine amidotransferase</fullName>
    </submittedName>
</protein>
<dbReference type="RefSeq" id="WP_129938221.1">
    <property type="nucleotide sequence ID" value="NZ_CAMITK010000001.1"/>
</dbReference>
<dbReference type="InterPro" id="IPR029062">
    <property type="entry name" value="Class_I_gatase-like"/>
</dbReference>
<organism evidence="2 3">
    <name type="scientific">Serratia proteamaculans</name>
    <dbReference type="NCBI Taxonomy" id="28151"/>
    <lineage>
        <taxon>Bacteria</taxon>
        <taxon>Pseudomonadati</taxon>
        <taxon>Pseudomonadota</taxon>
        <taxon>Gammaproteobacteria</taxon>
        <taxon>Enterobacterales</taxon>
        <taxon>Yersiniaceae</taxon>
        <taxon>Serratia</taxon>
    </lineage>
</organism>
<dbReference type="Gene3D" id="3.40.50.880">
    <property type="match status" value="1"/>
</dbReference>
<dbReference type="Pfam" id="PF01965">
    <property type="entry name" value="DJ-1_PfpI"/>
    <property type="match status" value="1"/>
</dbReference>